<keyword evidence="5 6" id="KW-0472">Membrane</keyword>
<evidence type="ECO:0000256" key="1">
    <source>
        <dbReference type="ARBA" id="ARBA00004141"/>
    </source>
</evidence>
<dbReference type="Proteomes" id="UP000294200">
    <property type="component" value="Unassembled WGS sequence"/>
</dbReference>
<protein>
    <recommendedName>
        <fullName evidence="7">Major facilitator superfamily (MFS) profile domain-containing protein</fullName>
    </recommendedName>
</protein>
<evidence type="ECO:0000256" key="4">
    <source>
        <dbReference type="ARBA" id="ARBA00022989"/>
    </source>
</evidence>
<gene>
    <name evidence="8" type="ORF">BZM27_53405</name>
</gene>
<evidence type="ECO:0000256" key="5">
    <source>
        <dbReference type="ARBA" id="ARBA00023136"/>
    </source>
</evidence>
<name>A0A4R0WYJ5_9BURK</name>
<dbReference type="InterPro" id="IPR036259">
    <property type="entry name" value="MFS_trans_sf"/>
</dbReference>
<feature type="transmembrane region" description="Helical" evidence="6">
    <location>
        <begin position="48"/>
        <end position="71"/>
    </location>
</feature>
<evidence type="ECO:0000313" key="8">
    <source>
        <dbReference type="EMBL" id="TCG02766.1"/>
    </source>
</evidence>
<evidence type="ECO:0000256" key="6">
    <source>
        <dbReference type="SAM" id="Phobius"/>
    </source>
</evidence>
<dbReference type="InterPro" id="IPR011701">
    <property type="entry name" value="MFS"/>
</dbReference>
<keyword evidence="3 6" id="KW-0812">Transmembrane</keyword>
<evidence type="ECO:0000259" key="7">
    <source>
        <dbReference type="PROSITE" id="PS50850"/>
    </source>
</evidence>
<keyword evidence="9" id="KW-1185">Reference proteome</keyword>
<accession>A0A4R0WYJ5</accession>
<dbReference type="GO" id="GO:0016020">
    <property type="term" value="C:membrane"/>
    <property type="evidence" value="ECO:0007669"/>
    <property type="project" value="UniProtKB-SubCell"/>
</dbReference>
<dbReference type="Pfam" id="PF07690">
    <property type="entry name" value="MFS_1"/>
    <property type="match status" value="1"/>
</dbReference>
<dbReference type="GO" id="GO:0022857">
    <property type="term" value="F:transmembrane transporter activity"/>
    <property type="evidence" value="ECO:0007669"/>
    <property type="project" value="InterPro"/>
</dbReference>
<evidence type="ECO:0000313" key="9">
    <source>
        <dbReference type="Proteomes" id="UP000294200"/>
    </source>
</evidence>
<proteinExistence type="predicted"/>
<organism evidence="8 9">
    <name type="scientific">Paraburkholderia steynii</name>
    <dbReference type="NCBI Taxonomy" id="1245441"/>
    <lineage>
        <taxon>Bacteria</taxon>
        <taxon>Pseudomonadati</taxon>
        <taxon>Pseudomonadota</taxon>
        <taxon>Betaproteobacteria</taxon>
        <taxon>Burkholderiales</taxon>
        <taxon>Burkholderiaceae</taxon>
        <taxon>Paraburkholderia</taxon>
    </lineage>
</organism>
<dbReference type="PANTHER" id="PTHR43791">
    <property type="entry name" value="PERMEASE-RELATED"/>
    <property type="match status" value="1"/>
</dbReference>
<dbReference type="AlphaFoldDB" id="A0A4R0WYJ5"/>
<comment type="caution">
    <text evidence="8">The sequence shown here is derived from an EMBL/GenBank/DDBJ whole genome shotgun (WGS) entry which is preliminary data.</text>
</comment>
<comment type="subcellular location">
    <subcellularLocation>
        <location evidence="1">Membrane</location>
        <topology evidence="1">Multi-pass membrane protein</topology>
    </subcellularLocation>
</comment>
<sequence length="96" mass="11281">MPATFIFEVPSNLMLEKIGVRKTMMRVLICWGVVSACMRFISSPIEFYVMRFMLGVFEAGFVPGAILYLTYWYPETRSRSRVGHIQQRHNHCRCDR</sequence>
<dbReference type="PANTHER" id="PTHR43791:SF36">
    <property type="entry name" value="TRANSPORTER, PUTATIVE (AFU_ORTHOLOGUE AFUA_6G08340)-RELATED"/>
    <property type="match status" value="1"/>
</dbReference>
<dbReference type="PROSITE" id="PS50850">
    <property type="entry name" value="MFS"/>
    <property type="match status" value="1"/>
</dbReference>
<feature type="domain" description="Major facilitator superfamily (MFS) profile" evidence="7">
    <location>
        <begin position="1"/>
        <end position="96"/>
    </location>
</feature>
<evidence type="ECO:0000256" key="2">
    <source>
        <dbReference type="ARBA" id="ARBA00022448"/>
    </source>
</evidence>
<dbReference type="Gene3D" id="1.20.1250.20">
    <property type="entry name" value="MFS general substrate transporter like domains"/>
    <property type="match status" value="1"/>
</dbReference>
<dbReference type="InterPro" id="IPR020846">
    <property type="entry name" value="MFS_dom"/>
</dbReference>
<evidence type="ECO:0000256" key="3">
    <source>
        <dbReference type="ARBA" id="ARBA00022692"/>
    </source>
</evidence>
<keyword evidence="4 6" id="KW-1133">Transmembrane helix</keyword>
<dbReference type="SUPFAM" id="SSF103473">
    <property type="entry name" value="MFS general substrate transporter"/>
    <property type="match status" value="1"/>
</dbReference>
<keyword evidence="2" id="KW-0813">Transport</keyword>
<feature type="transmembrane region" description="Helical" evidence="6">
    <location>
        <begin position="23"/>
        <end position="42"/>
    </location>
</feature>
<dbReference type="EMBL" id="MWML01000767">
    <property type="protein sequence ID" value="TCG02766.1"/>
    <property type="molecule type" value="Genomic_DNA"/>
</dbReference>
<reference evidence="8 9" key="1">
    <citation type="submission" date="2017-02" db="EMBL/GenBank/DDBJ databases">
        <title>Paraburkholderia sophoroidis sp. nov. and Paraburkholderia steynii sp. nov. rhizobial symbionts of the fynbos legume Hypocalyptus sophoroides.</title>
        <authorList>
            <person name="Steenkamp E.T."/>
            <person name="Beukes C.W."/>
            <person name="Van Zyl E."/>
            <person name="Avontuur J."/>
            <person name="Chan W.Y."/>
            <person name="Hassen A."/>
            <person name="Palmer M."/>
            <person name="Mthombeni L."/>
            <person name="Phalane F."/>
            <person name="Sereme K."/>
            <person name="Venter S.N."/>
        </authorList>
    </citation>
    <scope>NUCLEOTIDE SEQUENCE [LARGE SCALE GENOMIC DNA]</scope>
    <source>
        <strain evidence="8 9">HC1.1ba</strain>
    </source>
</reference>